<keyword evidence="2" id="KW-0812">Transmembrane</keyword>
<dbReference type="EMBL" id="HE804045">
    <property type="protein sequence ID" value="CCH33577.1"/>
    <property type="molecule type" value="Genomic_DNA"/>
</dbReference>
<dbReference type="Proteomes" id="UP000006281">
    <property type="component" value="Chromosome"/>
</dbReference>
<evidence type="ECO:0000256" key="1">
    <source>
        <dbReference type="ARBA" id="ARBA00005801"/>
    </source>
</evidence>
<evidence type="ECO:0000259" key="3">
    <source>
        <dbReference type="Pfam" id="PF01478"/>
    </source>
</evidence>
<feature type="domain" description="Prepilin type IV endopeptidase peptidase" evidence="3">
    <location>
        <begin position="69"/>
        <end position="172"/>
    </location>
</feature>
<evidence type="ECO:0000313" key="4">
    <source>
        <dbReference type="EMBL" id="CCH33577.1"/>
    </source>
</evidence>
<dbReference type="GO" id="GO:0006465">
    <property type="term" value="P:signal peptide processing"/>
    <property type="evidence" value="ECO:0007669"/>
    <property type="project" value="TreeGrafter"/>
</dbReference>
<keyword evidence="2" id="KW-1133">Transmembrane helix</keyword>
<feature type="transmembrane region" description="Helical" evidence="2">
    <location>
        <begin position="143"/>
        <end position="175"/>
    </location>
</feature>
<dbReference type="Gene3D" id="1.20.120.1220">
    <property type="match status" value="1"/>
</dbReference>
<dbReference type="GO" id="GO:0004190">
    <property type="term" value="F:aspartic-type endopeptidase activity"/>
    <property type="evidence" value="ECO:0007669"/>
    <property type="project" value="InterPro"/>
</dbReference>
<dbReference type="HOGENOM" id="CLU_057101_11_1_11"/>
<keyword evidence="2" id="KW-0472">Membrane</keyword>
<accession>K0K7S2</accession>
<feature type="transmembrane region" description="Helical" evidence="2">
    <location>
        <begin position="64"/>
        <end position="81"/>
    </location>
</feature>
<dbReference type="eggNOG" id="COG1989">
    <property type="taxonomic scope" value="Bacteria"/>
</dbReference>
<feature type="transmembrane region" description="Helical" evidence="2">
    <location>
        <begin position="12"/>
        <end position="33"/>
    </location>
</feature>
<dbReference type="BioCyc" id="SESP1179773:BN6_RS30495-MONOMER"/>
<gene>
    <name evidence="4" type="ordered locus">BN6_63330</name>
</gene>
<comment type="similarity">
    <text evidence="1">Belongs to the peptidase A24 family.</text>
</comment>
<reference evidence="4 5" key="1">
    <citation type="journal article" date="2012" name="BMC Genomics">
        <title>Complete genome sequence of Saccharothrix espanaensis DSM 44229T and comparison to the other completely sequenced Pseudonocardiaceae.</title>
        <authorList>
            <person name="Strobel T."/>
            <person name="Al-Dilaimi A."/>
            <person name="Blom J."/>
            <person name="Gessner A."/>
            <person name="Kalinowski J."/>
            <person name="Luzhetska M."/>
            <person name="Puhler A."/>
            <person name="Szczepanowski R."/>
            <person name="Bechthold A."/>
            <person name="Ruckert C."/>
        </authorList>
    </citation>
    <scope>NUCLEOTIDE SEQUENCE [LARGE SCALE GENOMIC DNA]</scope>
    <source>
        <strain evidence="5">ATCC 51144 / DSM 44229 / JCM 9112 / NBRC 15066 / NRRL 15764</strain>
    </source>
</reference>
<feature type="transmembrane region" description="Helical" evidence="2">
    <location>
        <begin position="40"/>
        <end position="58"/>
    </location>
</feature>
<dbReference type="InterPro" id="IPR050882">
    <property type="entry name" value="Prepilin_peptidase/N-MTase"/>
</dbReference>
<organism evidence="4 5">
    <name type="scientific">Saccharothrix espanaensis (strain ATCC 51144 / DSM 44229 / JCM 9112 / NBRC 15066 / NRRL 15764)</name>
    <dbReference type="NCBI Taxonomy" id="1179773"/>
    <lineage>
        <taxon>Bacteria</taxon>
        <taxon>Bacillati</taxon>
        <taxon>Actinomycetota</taxon>
        <taxon>Actinomycetes</taxon>
        <taxon>Pseudonocardiales</taxon>
        <taxon>Pseudonocardiaceae</taxon>
        <taxon>Saccharothrix</taxon>
    </lineage>
</organism>
<dbReference type="PATRIC" id="fig|1179773.3.peg.6381"/>
<proteinExistence type="inferred from homology"/>
<sequence length="201" mass="20798">MRSERPGGHGGPMVIPLSGLVAGTLGASLLRAIPRGANVRWLWCALPTAALWAITASVPAPDGWLPVPLLLSWLLVLVAATDLRHGRLPNALTLPAYPAVAVVLWFAGAHLERSIIGCLVFFGVHFAVHRWRPAALGGGDVKLAGALGAVLGAVSWLALPVAAALASAITLVGVLRRPRDALPHGPGLAAATWLTSMSGPW</sequence>
<name>K0K7S2_SACES</name>
<evidence type="ECO:0000313" key="5">
    <source>
        <dbReference type="Proteomes" id="UP000006281"/>
    </source>
</evidence>
<dbReference type="GO" id="GO:0005886">
    <property type="term" value="C:plasma membrane"/>
    <property type="evidence" value="ECO:0007669"/>
    <property type="project" value="TreeGrafter"/>
</dbReference>
<protein>
    <recommendedName>
        <fullName evidence="3">Prepilin type IV endopeptidase peptidase domain-containing protein</fullName>
    </recommendedName>
</protein>
<dbReference type="InterPro" id="IPR000045">
    <property type="entry name" value="Prepilin_IV_endopep_pep"/>
</dbReference>
<dbReference type="STRING" id="1179773.BN6_63330"/>
<feature type="transmembrane region" description="Helical" evidence="2">
    <location>
        <begin position="88"/>
        <end position="108"/>
    </location>
</feature>
<dbReference type="KEGG" id="sesp:BN6_63330"/>
<keyword evidence="5" id="KW-1185">Reference proteome</keyword>
<dbReference type="PANTHER" id="PTHR30487:SF0">
    <property type="entry name" value="PREPILIN LEADER PEPTIDASE_N-METHYLTRANSFERASE-RELATED"/>
    <property type="match status" value="1"/>
</dbReference>
<evidence type="ECO:0000256" key="2">
    <source>
        <dbReference type="SAM" id="Phobius"/>
    </source>
</evidence>
<dbReference type="Pfam" id="PF01478">
    <property type="entry name" value="Peptidase_A24"/>
    <property type="match status" value="1"/>
</dbReference>
<dbReference type="PANTHER" id="PTHR30487">
    <property type="entry name" value="TYPE 4 PREPILIN-LIKE PROTEINS LEADER PEPTIDE-PROCESSING ENZYME"/>
    <property type="match status" value="1"/>
</dbReference>
<dbReference type="AlphaFoldDB" id="K0K7S2"/>